<sequence length="113" mass="13049">MVYLEDSADNKKELYRLYNAVSKELFGVGTASLKVSIEEDLITIRAKHHRATRSLSLEKENPDLKQAVDFQLSSMFKSQLYEKLETELNIQIEAIFRDYDSPTQLAFTNVVMK</sequence>
<keyword evidence="2" id="KW-1185">Reference proteome</keyword>
<dbReference type="Proteomes" id="UP000199017">
    <property type="component" value="Unassembled WGS sequence"/>
</dbReference>
<reference evidence="1 2" key="1">
    <citation type="submission" date="2016-10" db="EMBL/GenBank/DDBJ databases">
        <authorList>
            <person name="de Groot N.N."/>
        </authorList>
    </citation>
    <scope>NUCLEOTIDE SEQUENCE [LARGE SCALE GENOMIC DNA]</scope>
    <source>
        <strain evidence="2">P4B,CCM 7963,CECT 7998,DSM 25260,IBRC-M 10614,KCTC 13821</strain>
    </source>
</reference>
<proteinExistence type="predicted"/>
<gene>
    <name evidence="1" type="ORF">SAMN05216352_104114</name>
</gene>
<dbReference type="AlphaFoldDB" id="A0A1G8H587"/>
<evidence type="ECO:0000313" key="1">
    <source>
        <dbReference type="EMBL" id="SDI01775.1"/>
    </source>
</evidence>
<protein>
    <submittedName>
        <fullName evidence="1">Uncharacterized conserved protein</fullName>
    </submittedName>
</protein>
<dbReference type="STRING" id="930129.SAMN05216352_104114"/>
<dbReference type="OrthoDB" id="2476150at2"/>
<accession>A0A1G8H587</accession>
<organism evidence="1 2">
    <name type="scientific">Alteribacillus bidgolensis</name>
    <dbReference type="NCBI Taxonomy" id="930129"/>
    <lineage>
        <taxon>Bacteria</taxon>
        <taxon>Bacillati</taxon>
        <taxon>Bacillota</taxon>
        <taxon>Bacilli</taxon>
        <taxon>Bacillales</taxon>
        <taxon>Bacillaceae</taxon>
        <taxon>Alteribacillus</taxon>
    </lineage>
</organism>
<name>A0A1G8H587_9BACI</name>
<dbReference type="EMBL" id="FNDU01000004">
    <property type="protein sequence ID" value="SDI01775.1"/>
    <property type="molecule type" value="Genomic_DNA"/>
</dbReference>
<evidence type="ECO:0000313" key="2">
    <source>
        <dbReference type="Proteomes" id="UP000199017"/>
    </source>
</evidence>